<evidence type="ECO:0000256" key="1">
    <source>
        <dbReference type="SAM" id="Phobius"/>
    </source>
</evidence>
<dbReference type="Proteomes" id="UP000324974">
    <property type="component" value="Chromosome"/>
</dbReference>
<protein>
    <submittedName>
        <fullName evidence="2">Uncharacterized protein</fullName>
    </submittedName>
</protein>
<feature type="transmembrane region" description="Helical" evidence="1">
    <location>
        <begin position="46"/>
        <end position="67"/>
    </location>
</feature>
<evidence type="ECO:0000313" key="2">
    <source>
        <dbReference type="EMBL" id="QEL16950.1"/>
    </source>
</evidence>
<reference evidence="3" key="1">
    <citation type="submission" date="2019-08" db="EMBL/GenBank/DDBJ databases">
        <title>Limnoglobus roseus gen. nov., sp. nov., a novel freshwater planctomycete with a giant genome from the family Gemmataceae.</title>
        <authorList>
            <person name="Kulichevskaya I.S."/>
            <person name="Naumoff D.G."/>
            <person name="Miroshnikov K."/>
            <person name="Ivanova A."/>
            <person name="Philippov D.A."/>
            <person name="Hakobyan A."/>
            <person name="Rijpstra I.C."/>
            <person name="Sinninghe Damste J.S."/>
            <person name="Liesack W."/>
            <person name="Dedysh S.N."/>
        </authorList>
    </citation>
    <scope>NUCLEOTIDE SEQUENCE [LARGE SCALE GENOMIC DNA]</scope>
    <source>
        <strain evidence="3">PX52</strain>
    </source>
</reference>
<feature type="transmembrane region" description="Helical" evidence="1">
    <location>
        <begin position="226"/>
        <end position="251"/>
    </location>
</feature>
<keyword evidence="1" id="KW-0472">Membrane</keyword>
<dbReference type="KEGG" id="lrs:PX52LOC_03926"/>
<sequence>MVSYPRASSWFGVLTGLVGAAIIFFEIALWGRKRRRGQRWGPTKLWLWWHIVLGWAVLPVIVVHSGFAWGGMVSATTMILFLLVIASGIYGLLLQQWIPQRLLELIPDETVATQIDYAIEKHRTEARLIVEELVPRDPNDPSPVWMRAIVTGVPALRLQEFRENTLDPYLNFGRKMKSPLNSRQESSVLFNRLRAELPENAHVSLAKLERLADLRRQWDDHARLHAFLHGWLLFHAPISVAMAIFMVFHAIKALKYW</sequence>
<feature type="transmembrane region" description="Helical" evidence="1">
    <location>
        <begin position="6"/>
        <end position="25"/>
    </location>
</feature>
<proteinExistence type="predicted"/>
<keyword evidence="1" id="KW-0812">Transmembrane</keyword>
<dbReference type="EMBL" id="CP042425">
    <property type="protein sequence ID" value="QEL16950.1"/>
    <property type="molecule type" value="Genomic_DNA"/>
</dbReference>
<gene>
    <name evidence="2" type="ORF">PX52LOC_03926</name>
</gene>
<organism evidence="2 3">
    <name type="scientific">Limnoglobus roseus</name>
    <dbReference type="NCBI Taxonomy" id="2598579"/>
    <lineage>
        <taxon>Bacteria</taxon>
        <taxon>Pseudomonadati</taxon>
        <taxon>Planctomycetota</taxon>
        <taxon>Planctomycetia</taxon>
        <taxon>Gemmatales</taxon>
        <taxon>Gemmataceae</taxon>
        <taxon>Limnoglobus</taxon>
    </lineage>
</organism>
<keyword evidence="1" id="KW-1133">Transmembrane helix</keyword>
<name>A0A5C1AE09_9BACT</name>
<evidence type="ECO:0000313" key="3">
    <source>
        <dbReference type="Proteomes" id="UP000324974"/>
    </source>
</evidence>
<accession>A0A5C1AE09</accession>
<keyword evidence="3" id="KW-1185">Reference proteome</keyword>
<dbReference type="AlphaFoldDB" id="A0A5C1AE09"/>
<feature type="transmembrane region" description="Helical" evidence="1">
    <location>
        <begin position="73"/>
        <end position="93"/>
    </location>
</feature>